<dbReference type="FunFam" id="3.30.160.270:FF:000004">
    <property type="entry name" value="2-isopropylmalate synthase B"/>
    <property type="match status" value="1"/>
</dbReference>
<dbReference type="SUPFAM" id="SSF110921">
    <property type="entry name" value="2-isopropylmalate synthase LeuA, allosteric (dimerisation) domain"/>
    <property type="match status" value="1"/>
</dbReference>
<evidence type="ECO:0000256" key="7">
    <source>
        <dbReference type="ARBA" id="ARBA00022679"/>
    </source>
</evidence>
<dbReference type="STRING" id="4577.A0A1D6EIB6"/>
<dbReference type="InterPro" id="IPR054691">
    <property type="entry name" value="LeuA/HCS_post-cat"/>
</dbReference>
<dbReference type="InterPro" id="IPR013785">
    <property type="entry name" value="Aldolase_TIM"/>
</dbReference>
<dbReference type="HAMAP" id="MF_01025">
    <property type="entry name" value="LeuA_type1"/>
    <property type="match status" value="1"/>
</dbReference>
<keyword evidence="8" id="KW-0479">Metal-binding</keyword>
<dbReference type="SUPFAM" id="SSF57850">
    <property type="entry name" value="RING/U-box"/>
    <property type="match status" value="1"/>
</dbReference>
<keyword evidence="5" id="KW-0432">Leucine biosynthesis</keyword>
<dbReference type="PROSITE" id="PS00815">
    <property type="entry name" value="AIPM_HOMOCIT_SYNTH_1"/>
    <property type="match status" value="1"/>
</dbReference>
<feature type="compositionally biased region" description="Low complexity" evidence="10">
    <location>
        <begin position="155"/>
        <end position="169"/>
    </location>
</feature>
<dbReference type="AlphaFoldDB" id="A0A1D6EIB6"/>
<evidence type="ECO:0000256" key="9">
    <source>
        <dbReference type="ARBA" id="ARBA00023304"/>
    </source>
</evidence>
<evidence type="ECO:0000256" key="1">
    <source>
        <dbReference type="ARBA" id="ARBA00000064"/>
    </source>
</evidence>
<dbReference type="GO" id="GO:0009098">
    <property type="term" value="P:L-leucine biosynthetic process"/>
    <property type="evidence" value="ECO:0007669"/>
    <property type="project" value="UniProtKB-UniPathway"/>
</dbReference>
<dbReference type="PANTHER" id="PTHR10277:SF9">
    <property type="entry name" value="2-ISOPROPYLMALATE SYNTHASE 1, CHLOROPLASTIC-RELATED"/>
    <property type="match status" value="1"/>
</dbReference>
<dbReference type="Pfam" id="PF00682">
    <property type="entry name" value="HMGL-like"/>
    <property type="match status" value="1"/>
</dbReference>
<dbReference type="Gene3D" id="1.10.238.260">
    <property type="match status" value="1"/>
</dbReference>
<feature type="compositionally biased region" description="Pro residues" evidence="10">
    <location>
        <begin position="197"/>
        <end position="207"/>
    </location>
</feature>
<dbReference type="InParanoid" id="A0A1D6EIB6"/>
<proteinExistence type="inferred from homology"/>
<dbReference type="FunFam" id="3.20.20.70:FF:000010">
    <property type="entry name" value="2-isopropylmalate synthase"/>
    <property type="match status" value="1"/>
</dbReference>
<dbReference type="NCBIfam" id="TIGR00973">
    <property type="entry name" value="leuA_bact"/>
    <property type="match status" value="1"/>
</dbReference>
<keyword evidence="6" id="KW-0028">Amino-acid biosynthesis</keyword>
<dbReference type="InterPro" id="IPR036230">
    <property type="entry name" value="LeuA_allosteric_dom_sf"/>
</dbReference>
<dbReference type="Pfam" id="PF08502">
    <property type="entry name" value="LeuA_dimer"/>
    <property type="match status" value="1"/>
</dbReference>
<keyword evidence="7" id="KW-0808">Transferase</keyword>
<dbReference type="SMR" id="A0A1D6EIB6"/>
<feature type="region of interest" description="Disordered" evidence="10">
    <location>
        <begin position="155"/>
        <end position="207"/>
    </location>
</feature>
<reference evidence="11" key="1">
    <citation type="submission" date="2015-12" db="EMBL/GenBank/DDBJ databases">
        <title>Update maize B73 reference genome by single molecule sequencing technologies.</title>
        <authorList>
            <consortium name="Maize Genome Sequencing Project"/>
            <person name="Ware D."/>
        </authorList>
    </citation>
    <scope>NUCLEOTIDE SEQUENCE [LARGE SCALE GENOMIC DNA]</scope>
    <source>
        <tissue evidence="11">Seedling</tissue>
    </source>
</reference>
<sequence length="826" mass="88564">MRVQAAVADAIASLARHSHKCKDLFAQSNVVRHLVTHLASTPSIPPPCPHLAAHRLSSRPLRFLRRCLRVRPLGRPEIRRDPRELPRCSPCAATSPSPTSRLYACLSCATVFCPSHAATHASASAGLAAFAKRSRQARFAAEHPAEGLLLQTTRISTSTSTRGPAAAAARPPPPKPRRPTMAFSAKPHCSCSTTTKPPTPVAHLSPPPSLSVRAAACAPRSAYGLSAAGVGGGKASPSTVRLRARAQRIRASQQQPRRRPEYVPNRIDDPNYVRIFDTTLRDGEQSPGATMTSAEKLVVARQLARLGVDIIEAGFPASSPDDLDAVRSIAIEVGNPPTAGAGTAHVPVICGLSRCNRKDIDAAWEAVRHARRPRIHTFIATSEIHMQHKLRKTPEQVVAIAREMVAYARSLGCPDVEFSPEDAGRSNREFLYHILEEVIKAGATTLNIPDTVGYTLPYEFGKLIADIKANTSGIENAIISTHCQNDLGLATANTLAGARSGARQLEVTINGIGERAGNASLEEVVMAIKCRGELLDGLYTGINSQHITLTSKMVQEHSGLHVQPHKAIVGANAFAHESGIHQDGMLKYKGTYEIISPDDIGLTRANEFGIVLGKLSGRHAVRSKLVELGYEISDKEFEDFFKRYKEVAEKKKLVHHLQRVTDEDIEALLSDEIFQPKVIWSLADVQATCGTLGLSTATVKLIAPDGEERIACSVGTGPVDAAYKAIDQIIQIPTVLREYGMTSVTEGIDAIATTRVVVTGDVTNNSKHALTGRAFNRSFSGSGAAMDIVVSSVRAYLSALNKMCSFAGAAKASGEVPESASVQSAE</sequence>
<evidence type="ECO:0000313" key="11">
    <source>
        <dbReference type="EMBL" id="ONM19859.1"/>
    </source>
</evidence>
<dbReference type="InterPro" id="IPR002034">
    <property type="entry name" value="AIPM/Hcit_synth_CS"/>
</dbReference>
<evidence type="ECO:0000256" key="2">
    <source>
        <dbReference type="ARBA" id="ARBA00004689"/>
    </source>
</evidence>
<dbReference type="Gene3D" id="3.30.160.270">
    <property type="match status" value="1"/>
</dbReference>
<evidence type="ECO:0000256" key="5">
    <source>
        <dbReference type="ARBA" id="ARBA00022430"/>
    </source>
</evidence>
<gene>
    <name evidence="11" type="ORF">ZEAMMB73_Zm00001d004960</name>
</gene>
<protein>
    <recommendedName>
        <fullName evidence="4">2-isopropylmalate synthase</fullName>
        <ecNumber evidence="4">2.3.3.13</ecNumber>
    </recommendedName>
</protein>
<comment type="similarity">
    <text evidence="3">Belongs to the alpha-IPM synthase/homocitrate synthase family. LeuA type 1 subfamily.</text>
</comment>
<dbReference type="GO" id="GO:0003852">
    <property type="term" value="F:2-isopropylmalate synthase activity"/>
    <property type="evidence" value="ECO:0007669"/>
    <property type="project" value="UniProtKB-EC"/>
</dbReference>
<dbReference type="EMBL" id="CM007648">
    <property type="protein sequence ID" value="ONM19859.1"/>
    <property type="molecule type" value="Genomic_DNA"/>
</dbReference>
<dbReference type="SUPFAM" id="SSF51569">
    <property type="entry name" value="Aldolase"/>
    <property type="match status" value="1"/>
</dbReference>
<dbReference type="SMART" id="SM00917">
    <property type="entry name" value="LeuA_dimer"/>
    <property type="match status" value="1"/>
</dbReference>
<evidence type="ECO:0000256" key="3">
    <source>
        <dbReference type="ARBA" id="ARBA00009396"/>
    </source>
</evidence>
<dbReference type="InterPro" id="IPR000891">
    <property type="entry name" value="PYR_CT"/>
</dbReference>
<dbReference type="FunCoup" id="A0A1D6EIB6">
    <property type="interactions" value="1108"/>
</dbReference>
<dbReference type="InterPro" id="IPR005671">
    <property type="entry name" value="LeuA_bact_synth"/>
</dbReference>
<dbReference type="Pfam" id="PF22617">
    <property type="entry name" value="HCS_D2"/>
    <property type="match status" value="1"/>
</dbReference>
<evidence type="ECO:0000256" key="4">
    <source>
        <dbReference type="ARBA" id="ARBA00012973"/>
    </source>
</evidence>
<evidence type="ECO:0000256" key="8">
    <source>
        <dbReference type="ARBA" id="ARBA00022723"/>
    </source>
</evidence>
<comment type="catalytic activity">
    <reaction evidence="1">
        <text>3-methyl-2-oxobutanoate + acetyl-CoA + H2O = (2S)-2-isopropylmalate + CoA + H(+)</text>
        <dbReference type="Rhea" id="RHEA:21524"/>
        <dbReference type="ChEBI" id="CHEBI:1178"/>
        <dbReference type="ChEBI" id="CHEBI:11851"/>
        <dbReference type="ChEBI" id="CHEBI:15377"/>
        <dbReference type="ChEBI" id="CHEBI:15378"/>
        <dbReference type="ChEBI" id="CHEBI:57287"/>
        <dbReference type="ChEBI" id="CHEBI:57288"/>
        <dbReference type="EC" id="2.3.3.13"/>
    </reaction>
</comment>
<keyword evidence="9" id="KW-0100">Branched-chain amino acid biosynthesis</keyword>
<dbReference type="FunFam" id="1.10.238.260:FF:000003">
    <property type="entry name" value="2-isopropylmalate synthase 1 chloroplastic"/>
    <property type="match status" value="1"/>
</dbReference>
<dbReference type="PANTHER" id="PTHR10277">
    <property type="entry name" value="HOMOCITRATE SYNTHASE-RELATED"/>
    <property type="match status" value="1"/>
</dbReference>
<dbReference type="Gene3D" id="3.20.20.70">
    <property type="entry name" value="Aldolase class I"/>
    <property type="match status" value="1"/>
</dbReference>
<dbReference type="CDD" id="cd07940">
    <property type="entry name" value="DRE_TIM_IPMS"/>
    <property type="match status" value="1"/>
</dbReference>
<accession>A0A1D6EIB6</accession>
<dbReference type="InterPro" id="IPR050073">
    <property type="entry name" value="2-IPM_HCS-like"/>
</dbReference>
<evidence type="ECO:0000256" key="6">
    <source>
        <dbReference type="ARBA" id="ARBA00022605"/>
    </source>
</evidence>
<dbReference type="PROSITE" id="PS50991">
    <property type="entry name" value="PYR_CT"/>
    <property type="match status" value="1"/>
</dbReference>
<dbReference type="EC" id="2.3.3.13" evidence="4"/>
<dbReference type="GO" id="GO:0046872">
    <property type="term" value="F:metal ion binding"/>
    <property type="evidence" value="ECO:0007669"/>
    <property type="project" value="UniProtKB-KW"/>
</dbReference>
<evidence type="ECO:0000256" key="10">
    <source>
        <dbReference type="SAM" id="MobiDB-lite"/>
    </source>
</evidence>
<comment type="pathway">
    <text evidence="2">Amino-acid biosynthesis; L-leucine biosynthesis; L-leucine from 3-methyl-2-oxobutanoate: step 1/4.</text>
</comment>
<dbReference type="NCBIfam" id="NF002086">
    <property type="entry name" value="PRK00915.1-3"/>
    <property type="match status" value="1"/>
</dbReference>
<dbReference type="InterPro" id="IPR013709">
    <property type="entry name" value="2-isopropylmalate_synth_dimer"/>
</dbReference>
<organism evidence="11">
    <name type="scientific">Zea mays</name>
    <name type="common">Maize</name>
    <dbReference type="NCBI Taxonomy" id="4577"/>
    <lineage>
        <taxon>Eukaryota</taxon>
        <taxon>Viridiplantae</taxon>
        <taxon>Streptophyta</taxon>
        <taxon>Embryophyta</taxon>
        <taxon>Tracheophyta</taxon>
        <taxon>Spermatophyta</taxon>
        <taxon>Magnoliopsida</taxon>
        <taxon>Liliopsida</taxon>
        <taxon>Poales</taxon>
        <taxon>Poaceae</taxon>
        <taxon>PACMAD clade</taxon>
        <taxon>Panicoideae</taxon>
        <taxon>Andropogonodae</taxon>
        <taxon>Andropogoneae</taxon>
        <taxon>Tripsacinae</taxon>
        <taxon>Zea</taxon>
    </lineage>
</organism>
<dbReference type="UniPathway" id="UPA00048">
    <property type="reaction ID" value="UER00070"/>
</dbReference>
<dbReference type="IntAct" id="A0A1D6EIB6">
    <property type="interactions" value="1"/>
</dbReference>
<name>A0A1D6EIB6_MAIZE</name>
<dbReference type="ExpressionAtlas" id="A0A1D6EIB6">
    <property type="expression patterns" value="baseline and differential"/>
</dbReference>